<organism evidence="2 3">
    <name type="scientific">Ascaris lumbricoides</name>
    <name type="common">Giant roundworm</name>
    <dbReference type="NCBI Taxonomy" id="6252"/>
    <lineage>
        <taxon>Eukaryota</taxon>
        <taxon>Metazoa</taxon>
        <taxon>Ecdysozoa</taxon>
        <taxon>Nematoda</taxon>
        <taxon>Chromadorea</taxon>
        <taxon>Rhabditida</taxon>
        <taxon>Spirurina</taxon>
        <taxon>Ascaridomorpha</taxon>
        <taxon>Ascaridoidea</taxon>
        <taxon>Ascarididae</taxon>
        <taxon>Ascaris</taxon>
    </lineage>
</organism>
<accession>A0A9J2Q7V8</accession>
<evidence type="ECO:0000256" key="1">
    <source>
        <dbReference type="SAM" id="MobiDB-lite"/>
    </source>
</evidence>
<name>A0A9J2Q7V8_ASCLU</name>
<sequence>MTSESVESFGDRLQSPSEVIANINRRISNAVETAEKALKKLENEAIEQKRERRNLADEQKRERRNLHKKEKPIEFENHSTDSTNSITPSESVQNTSDSIQDITSTNSFTVIKNQRKGVKFVYRDRIFQNGDKTLLTREIWPSDGGTIELDRQKLDQLIAKNEKIKHRYSMDSFETTLSSLTETLKTIKSDTSINSKNKSTTCKSYEAGDSHILQHNYRPELNMHNAAILESNASIHESNPMAINDYAITSKTLIIPGLLRIDDLTDLFGLNMKLNVLVGREEKNAKAITLQVECINFKQNSSTLRKIRNSI</sequence>
<dbReference type="WBParaSite" id="ALUE_0001760901-mRNA-1">
    <property type="protein sequence ID" value="ALUE_0001760901-mRNA-1"/>
    <property type="gene ID" value="ALUE_0001760901"/>
</dbReference>
<feature type="compositionally biased region" description="Basic and acidic residues" evidence="1">
    <location>
        <begin position="43"/>
        <end position="61"/>
    </location>
</feature>
<reference evidence="3" key="1">
    <citation type="submission" date="2023-03" db="UniProtKB">
        <authorList>
            <consortium name="WormBaseParasite"/>
        </authorList>
    </citation>
    <scope>IDENTIFICATION</scope>
</reference>
<dbReference type="AlphaFoldDB" id="A0A9J2Q7V8"/>
<protein>
    <submittedName>
        <fullName evidence="3">Uncharacterized protein</fullName>
    </submittedName>
</protein>
<keyword evidence="2" id="KW-1185">Reference proteome</keyword>
<feature type="region of interest" description="Disordered" evidence="1">
    <location>
        <begin position="43"/>
        <end position="97"/>
    </location>
</feature>
<evidence type="ECO:0000313" key="3">
    <source>
        <dbReference type="WBParaSite" id="ALUE_0001760901-mRNA-1"/>
    </source>
</evidence>
<feature type="compositionally biased region" description="Polar residues" evidence="1">
    <location>
        <begin position="80"/>
        <end position="97"/>
    </location>
</feature>
<evidence type="ECO:0000313" key="2">
    <source>
        <dbReference type="Proteomes" id="UP000036681"/>
    </source>
</evidence>
<proteinExistence type="predicted"/>
<dbReference type="Proteomes" id="UP000036681">
    <property type="component" value="Unplaced"/>
</dbReference>